<keyword evidence="1" id="KW-0472">Membrane</keyword>
<keyword evidence="1" id="KW-0812">Transmembrane</keyword>
<keyword evidence="1" id="KW-1133">Transmembrane helix</keyword>
<name>A0A0S3M469_STRRB</name>
<geneLocation type="mitochondrion" evidence="2"/>
<proteinExistence type="predicted"/>
<dbReference type="GeneID" id="26373701"/>
<feature type="transmembrane region" description="Helical" evidence="1">
    <location>
        <begin position="29"/>
        <end position="49"/>
    </location>
</feature>
<reference evidence="2" key="1">
    <citation type="submission" date="2015-04" db="EMBL/GenBank/DDBJ databases">
        <title>Genome, transcriptome and proteome adaptations to nematode parasitism in Strongyloides.</title>
        <authorList>
            <person name="Hunt V."/>
            <person name="Tsai I.J."/>
            <person name="Coghlan A."/>
            <person name="Reid A.J."/>
            <person name="Holroyd N."/>
            <person name="Foth B."/>
            <person name="Tracey A."/>
            <person name="Cotton J.A."/>
            <person name="Stanley E."/>
            <person name="Beasley H."/>
            <person name="Bennett H."/>
            <person name="Brooks K."/>
            <person name="Kikuchi T."/>
            <person name="Viney M."/>
            <person name="Berriman M."/>
        </authorList>
    </citation>
    <scope>NUCLEOTIDE SEQUENCE</scope>
    <source>
        <strain evidence="2">ED321</strain>
    </source>
</reference>
<evidence type="ECO:0000313" key="2">
    <source>
        <dbReference type="EMBL" id="BAT21196.1"/>
    </source>
</evidence>
<feature type="transmembrane region" description="Helical" evidence="1">
    <location>
        <begin position="111"/>
        <end position="136"/>
    </location>
</feature>
<keyword evidence="2" id="KW-0496">Mitochondrion</keyword>
<protein>
    <submittedName>
        <fullName evidence="2">NADH dehydrogenase subunit 6</fullName>
    </submittedName>
</protein>
<organism evidence="2">
    <name type="scientific">Strongyloides ratti</name>
    <name type="common">Parasitic roundworm</name>
    <dbReference type="NCBI Taxonomy" id="34506"/>
    <lineage>
        <taxon>Eukaryota</taxon>
        <taxon>Metazoa</taxon>
        <taxon>Ecdysozoa</taxon>
        <taxon>Nematoda</taxon>
        <taxon>Chromadorea</taxon>
        <taxon>Rhabditida</taxon>
        <taxon>Tylenchina</taxon>
        <taxon>Panagrolaimomorpha</taxon>
        <taxon>Strongyloidoidea</taxon>
        <taxon>Strongyloididae</taxon>
        <taxon>Strongyloides</taxon>
    </lineage>
</organism>
<dbReference type="EMBL" id="LC050211">
    <property type="protein sequence ID" value="BAT21196.1"/>
    <property type="molecule type" value="Genomic_DNA"/>
</dbReference>
<sequence length="145" mass="17775">MFVFFFLFFSVLFCYFSFLSMDPMKSVFFLVISLVFLVVLISFGGYVWFSYFICMIFLSGVFVIIVYFSSLSNFFYFDTSFSFLVFFFSFFYFSFFYFYGYCFVSLNVFYYFFFFPFFFWIVFCLLFFMNFISFFIGFSGALRSF</sequence>
<feature type="transmembrane region" description="Helical" evidence="1">
    <location>
        <begin position="83"/>
        <end position="104"/>
    </location>
</feature>
<evidence type="ECO:0000256" key="1">
    <source>
        <dbReference type="SAM" id="Phobius"/>
    </source>
</evidence>
<accession>A0A0S3M469</accession>
<dbReference type="CTD" id="4541"/>
<dbReference type="AlphaFoldDB" id="A0A0S3M469"/>
<feature type="transmembrane region" description="Helical" evidence="1">
    <location>
        <begin position="56"/>
        <end position="77"/>
    </location>
</feature>
<gene>
    <name evidence="2" type="primary">ND6</name>
</gene>
<dbReference type="RefSeq" id="YP_009186368.1">
    <property type="nucleotide sequence ID" value="NC_028623.1"/>
</dbReference>